<dbReference type="PANTHER" id="PTHR43747:SF4">
    <property type="entry name" value="FLAVIN-DEPENDENT TRYPTOPHAN HALOGENASE"/>
    <property type="match status" value="1"/>
</dbReference>
<dbReference type="Pfam" id="PF04820">
    <property type="entry name" value="Trp_halogenase"/>
    <property type="match status" value="1"/>
</dbReference>
<dbReference type="PANTHER" id="PTHR43747">
    <property type="entry name" value="FAD-BINDING PROTEIN"/>
    <property type="match status" value="1"/>
</dbReference>
<dbReference type="Gene3D" id="3.50.50.60">
    <property type="entry name" value="FAD/NAD(P)-binding domain"/>
    <property type="match status" value="1"/>
</dbReference>
<gene>
    <name evidence="1" type="ORF">GCM10009111_02970</name>
</gene>
<proteinExistence type="predicted"/>
<sequence>MPHQNQHKIADTANPKINNIVIVGGGTAGWMTAALLIKTLGKSLNITLIESDNIGTIGVGEASIPPIVNFNSAIGIDEKTFIKETQATIKLGIEFTDWGQHNDSYMHAFGSIGKKFAFCDFHHFWLKEQQQNNAMPVNAHKSFWDYSLNYQAAKQNKFAPIHNIPNTNLPGIAHAYHFDAGLYAKFIQKHAMSMGVKRIEGKVIQVNQHHDTGFIKSLVLANGEQITGDLFIDCSGLSALLIEKTLNTGFEDYSHWLPCDRAIAVPCEKITPIEPYTRSSAHAAGWQWRIPLQHRTGNGLVYSSKHLSDEQAKAQLLNNLDGKPLGEPRVISFKTGRRRKQWHNNVIAIGLSSGFFEPLESTNIHLIQTAAIRLLKFFPHNGIEQAAVDEFNRQAKSELEAIRDFIIMHYKLNNRGDSEFWRTCQRMQVPPSLANKIALFKKTGNVFCKPDDLFTEIAWQQVMIGQGIIPEDYHALADTLSEEQLSDLMTSLKTLITRTVEKLPSHDDFLP</sequence>
<dbReference type="PIRSF" id="PIRSF011396">
    <property type="entry name" value="Trp_halogenase"/>
    <property type="match status" value="1"/>
</dbReference>
<evidence type="ECO:0000313" key="1">
    <source>
        <dbReference type="EMBL" id="GAA0811050.1"/>
    </source>
</evidence>
<comment type="caution">
    <text evidence="1">The sequence shown here is derived from an EMBL/GenBank/DDBJ whole genome shotgun (WGS) entry which is preliminary data.</text>
</comment>
<dbReference type="InterPro" id="IPR033856">
    <property type="entry name" value="Trp_halogen"/>
</dbReference>
<keyword evidence="2" id="KW-1185">Reference proteome</keyword>
<dbReference type="Proteomes" id="UP001500021">
    <property type="component" value="Unassembled WGS sequence"/>
</dbReference>
<accession>A0ABP3WDD1</accession>
<dbReference type="InterPro" id="IPR050816">
    <property type="entry name" value="Flavin-dep_Halogenase_NPB"/>
</dbReference>
<protein>
    <submittedName>
        <fullName evidence="1">Tryptophan 7-halogenase</fullName>
    </submittedName>
</protein>
<organism evidence="1 2">
    <name type="scientific">Colwellia asteriadis</name>
    <dbReference type="NCBI Taxonomy" id="517723"/>
    <lineage>
        <taxon>Bacteria</taxon>
        <taxon>Pseudomonadati</taxon>
        <taxon>Pseudomonadota</taxon>
        <taxon>Gammaproteobacteria</taxon>
        <taxon>Alteromonadales</taxon>
        <taxon>Colwelliaceae</taxon>
        <taxon>Colwellia</taxon>
    </lineage>
</organism>
<name>A0ABP3WDD1_9GAMM</name>
<dbReference type="RefSeq" id="WP_343814143.1">
    <property type="nucleotide sequence ID" value="NZ_BAAAFA010000001.1"/>
</dbReference>
<dbReference type="InterPro" id="IPR036188">
    <property type="entry name" value="FAD/NAD-bd_sf"/>
</dbReference>
<evidence type="ECO:0000313" key="2">
    <source>
        <dbReference type="Proteomes" id="UP001500021"/>
    </source>
</evidence>
<dbReference type="InterPro" id="IPR006905">
    <property type="entry name" value="Flavin_halogenase"/>
</dbReference>
<reference evidence="2" key="1">
    <citation type="journal article" date="2019" name="Int. J. Syst. Evol. Microbiol.">
        <title>The Global Catalogue of Microorganisms (GCM) 10K type strain sequencing project: providing services to taxonomists for standard genome sequencing and annotation.</title>
        <authorList>
            <consortium name="The Broad Institute Genomics Platform"/>
            <consortium name="The Broad Institute Genome Sequencing Center for Infectious Disease"/>
            <person name="Wu L."/>
            <person name="Ma J."/>
        </authorList>
    </citation>
    <scope>NUCLEOTIDE SEQUENCE [LARGE SCALE GENOMIC DNA]</scope>
    <source>
        <strain evidence="2">JCM 15608</strain>
    </source>
</reference>
<dbReference type="SUPFAM" id="SSF51905">
    <property type="entry name" value="FAD/NAD(P)-binding domain"/>
    <property type="match status" value="1"/>
</dbReference>
<dbReference type="EMBL" id="BAAAFA010000001">
    <property type="protein sequence ID" value="GAA0811050.1"/>
    <property type="molecule type" value="Genomic_DNA"/>
</dbReference>